<gene>
    <name evidence="1" type="ORF">GCM10007935_11830</name>
</gene>
<dbReference type="RefSeq" id="WP_284307074.1">
    <property type="nucleotide sequence ID" value="NZ_BSPB01000006.1"/>
</dbReference>
<keyword evidence="2" id="KW-1185">Reference proteome</keyword>
<proteinExistence type="predicted"/>
<name>A0ABQ6C044_9BURK</name>
<reference evidence="2" key="1">
    <citation type="journal article" date="2019" name="Int. J. Syst. Evol. Microbiol.">
        <title>The Global Catalogue of Microorganisms (GCM) 10K type strain sequencing project: providing services to taxonomists for standard genome sequencing and annotation.</title>
        <authorList>
            <consortium name="The Broad Institute Genomics Platform"/>
            <consortium name="The Broad Institute Genome Sequencing Center for Infectious Disease"/>
            <person name="Wu L."/>
            <person name="Ma J."/>
        </authorList>
    </citation>
    <scope>NUCLEOTIDE SEQUENCE [LARGE SCALE GENOMIC DNA]</scope>
    <source>
        <strain evidence="2">NBRC 109341</strain>
    </source>
</reference>
<dbReference type="EMBL" id="BSPB01000006">
    <property type="protein sequence ID" value="GLS13753.1"/>
    <property type="molecule type" value="Genomic_DNA"/>
</dbReference>
<evidence type="ECO:0000313" key="1">
    <source>
        <dbReference type="EMBL" id="GLS13753.1"/>
    </source>
</evidence>
<protein>
    <recommendedName>
        <fullName evidence="3">DUF2867 domain-containing protein</fullName>
    </recommendedName>
</protein>
<evidence type="ECO:0000313" key="2">
    <source>
        <dbReference type="Proteomes" id="UP001156903"/>
    </source>
</evidence>
<dbReference type="Proteomes" id="UP001156903">
    <property type="component" value="Unassembled WGS sequence"/>
</dbReference>
<evidence type="ECO:0008006" key="3">
    <source>
        <dbReference type="Google" id="ProtNLM"/>
    </source>
</evidence>
<sequence>MELMNRLLPEWQFGERHALVLDGVSPAQAYASIVPGLSAEDPLIARAIALREVPGRLLRALGLSRNALPPQPFGFHSFQWLGETPGREVAFGLAGRFWQLDYGLLPLADAAAFMALTDQPRLVLTVGVQPLAAHRCQLVTHPRVHCPNALQRRRFAPYWYAIRPVSGLIRQRLLRRIAALARAAQP</sequence>
<accession>A0ABQ6C044</accession>
<comment type="caution">
    <text evidence="1">The sequence shown here is derived from an EMBL/GenBank/DDBJ whole genome shotgun (WGS) entry which is preliminary data.</text>
</comment>
<organism evidence="1 2">
    <name type="scientific">Hydrogenophaga electricum</name>
    <dbReference type="NCBI Taxonomy" id="1230953"/>
    <lineage>
        <taxon>Bacteria</taxon>
        <taxon>Pseudomonadati</taxon>
        <taxon>Pseudomonadota</taxon>
        <taxon>Betaproteobacteria</taxon>
        <taxon>Burkholderiales</taxon>
        <taxon>Comamonadaceae</taxon>
        <taxon>Hydrogenophaga</taxon>
    </lineage>
</organism>